<dbReference type="InterPro" id="IPR027417">
    <property type="entry name" value="P-loop_NTPase"/>
</dbReference>
<dbReference type="InterPro" id="IPR003593">
    <property type="entry name" value="AAA+_ATPase"/>
</dbReference>
<dbReference type="Pfam" id="PF02954">
    <property type="entry name" value="HTH_8"/>
    <property type="match status" value="1"/>
</dbReference>
<keyword evidence="1 8" id="KW-0597">Phosphoprotein</keyword>
<dbReference type="GO" id="GO:0005524">
    <property type="term" value="F:ATP binding"/>
    <property type="evidence" value="ECO:0007669"/>
    <property type="project" value="UniProtKB-KW"/>
</dbReference>
<dbReference type="Gene3D" id="3.40.50.2300">
    <property type="match status" value="1"/>
</dbReference>
<protein>
    <submittedName>
        <fullName evidence="11">Sigma-54-dependent Fis family transcriptional regulator</fullName>
    </submittedName>
</protein>
<keyword evidence="2" id="KW-0547">Nucleotide-binding</keyword>
<dbReference type="FunFam" id="3.40.50.2300:FF:000018">
    <property type="entry name" value="DNA-binding transcriptional regulator NtrC"/>
    <property type="match status" value="1"/>
</dbReference>
<evidence type="ECO:0000256" key="4">
    <source>
        <dbReference type="ARBA" id="ARBA00023012"/>
    </source>
</evidence>
<dbReference type="PROSITE" id="PS50045">
    <property type="entry name" value="SIGMA54_INTERACT_4"/>
    <property type="match status" value="1"/>
</dbReference>
<evidence type="ECO:0000256" key="5">
    <source>
        <dbReference type="ARBA" id="ARBA00023015"/>
    </source>
</evidence>
<dbReference type="Proteomes" id="UP000243793">
    <property type="component" value="Chromosome"/>
</dbReference>
<dbReference type="Gene3D" id="3.40.50.300">
    <property type="entry name" value="P-loop containing nucleotide triphosphate hydrolases"/>
    <property type="match status" value="1"/>
</dbReference>
<dbReference type="InterPro" id="IPR002197">
    <property type="entry name" value="HTH_Fis"/>
</dbReference>
<reference evidence="12" key="1">
    <citation type="submission" date="2017-05" db="EMBL/GenBank/DDBJ databases">
        <authorList>
            <person name="Sung H."/>
        </authorList>
    </citation>
    <scope>NUCLEOTIDE SEQUENCE [LARGE SCALE GENOMIC DNA]</scope>
    <source>
        <strain evidence="12">AMac2203</strain>
    </source>
</reference>
<dbReference type="Gene3D" id="1.10.8.60">
    <property type="match status" value="1"/>
</dbReference>
<keyword evidence="5" id="KW-0805">Transcription regulation</keyword>
<feature type="modified residue" description="4-aspartylphosphate" evidence="8">
    <location>
        <position position="60"/>
    </location>
</feature>
<dbReference type="PROSITE" id="PS50110">
    <property type="entry name" value="RESPONSE_REGULATORY"/>
    <property type="match status" value="1"/>
</dbReference>
<dbReference type="PROSITE" id="PS00676">
    <property type="entry name" value="SIGMA54_INTERACT_2"/>
    <property type="match status" value="1"/>
</dbReference>
<evidence type="ECO:0000256" key="8">
    <source>
        <dbReference type="PROSITE-ProRule" id="PRU00169"/>
    </source>
</evidence>
<evidence type="ECO:0000259" key="9">
    <source>
        <dbReference type="PROSITE" id="PS50045"/>
    </source>
</evidence>
<keyword evidence="4" id="KW-0902">Two-component regulatory system</keyword>
<dbReference type="PRINTS" id="PR01590">
    <property type="entry name" value="HTHFIS"/>
</dbReference>
<dbReference type="EMBL" id="CP021376">
    <property type="protein sequence ID" value="ART79735.1"/>
    <property type="molecule type" value="Genomic_DNA"/>
</dbReference>
<dbReference type="GO" id="GO:0000160">
    <property type="term" value="P:phosphorelay signal transduction system"/>
    <property type="evidence" value="ECO:0007669"/>
    <property type="project" value="UniProtKB-KW"/>
</dbReference>
<dbReference type="InterPro" id="IPR009057">
    <property type="entry name" value="Homeodomain-like_sf"/>
</dbReference>
<dbReference type="SUPFAM" id="SSF52540">
    <property type="entry name" value="P-loop containing nucleoside triphosphate hydrolases"/>
    <property type="match status" value="1"/>
</dbReference>
<dbReference type="InterPro" id="IPR025944">
    <property type="entry name" value="Sigma_54_int_dom_CS"/>
</dbReference>
<dbReference type="GO" id="GO:0043565">
    <property type="term" value="F:sequence-specific DNA binding"/>
    <property type="evidence" value="ECO:0007669"/>
    <property type="project" value="InterPro"/>
</dbReference>
<dbReference type="SUPFAM" id="SSF46689">
    <property type="entry name" value="Homeodomain-like"/>
    <property type="match status" value="1"/>
</dbReference>
<dbReference type="KEGG" id="ocm:CBP12_05860"/>
<gene>
    <name evidence="11" type="ORF">CBP12_05860</name>
</gene>
<dbReference type="Gene3D" id="1.10.10.60">
    <property type="entry name" value="Homeodomain-like"/>
    <property type="match status" value="1"/>
</dbReference>
<accession>A0A1Y0CY06</accession>
<dbReference type="GO" id="GO:0006355">
    <property type="term" value="P:regulation of DNA-templated transcription"/>
    <property type="evidence" value="ECO:0007669"/>
    <property type="project" value="InterPro"/>
</dbReference>
<evidence type="ECO:0000259" key="10">
    <source>
        <dbReference type="PROSITE" id="PS50110"/>
    </source>
</evidence>
<dbReference type="InterPro" id="IPR002078">
    <property type="entry name" value="Sigma_54_int"/>
</dbReference>
<dbReference type="InterPro" id="IPR011006">
    <property type="entry name" value="CheY-like_superfamily"/>
</dbReference>
<feature type="domain" description="Response regulatory" evidence="10">
    <location>
        <begin position="11"/>
        <end position="125"/>
    </location>
</feature>
<dbReference type="Pfam" id="PF00158">
    <property type="entry name" value="Sigma54_activat"/>
    <property type="match status" value="1"/>
</dbReference>
<proteinExistence type="predicted"/>
<evidence type="ECO:0000313" key="11">
    <source>
        <dbReference type="EMBL" id="ART79735.1"/>
    </source>
</evidence>
<evidence type="ECO:0000256" key="3">
    <source>
        <dbReference type="ARBA" id="ARBA00022840"/>
    </source>
</evidence>
<dbReference type="InterPro" id="IPR001789">
    <property type="entry name" value="Sig_transdc_resp-reg_receiver"/>
</dbReference>
<sequence>MTQEVQPEVVDILLVEDDTGLQEALQDTLLLAGFSCTGLDSAEQAIVWLQQHSTKLVITDVQMAGMDGLGLLDWINRRIPGLPVLVMTAYAQVSGAVTAIRAGAVDYLAKPFTPDTLLNLVSRYVVEASPNDGQPIVGDASSVQLLQLAKRVAESGASVMITGPSGTGKEVLARYIHQQSERANAAFIAINCAAIPDNMLEATLFGYEKGAFTGAVQANPGKFEQANGGTLLLDEITEMDLNLQAKLLRVLQEREVERLGGRKTISLDVRVLATSNRDLRQAVREGRFREDLFYRLNVFPLHWPALAKRPGDIVPLAQYLVQRYAQELGRKQVTLTEGAKARLQAWQWPGNVRELGNVIQRALILAQGEQIDAADILLDELLAPLQSLPVTEPSTAINQPTATQPFAASAPEKSDNYTAKAQDLSQELASQEQQIIWQALQAHDGNRQQVAAQLGISPRTLRYKLARMREVGFEI</sequence>
<dbReference type="SMART" id="SM00382">
    <property type="entry name" value="AAA"/>
    <property type="match status" value="1"/>
</dbReference>
<dbReference type="AlphaFoldDB" id="A0A1Y0CY06"/>
<keyword evidence="7" id="KW-0804">Transcription</keyword>
<dbReference type="CDD" id="cd00009">
    <property type="entry name" value="AAA"/>
    <property type="match status" value="1"/>
</dbReference>
<dbReference type="InterPro" id="IPR058031">
    <property type="entry name" value="AAA_lid_NorR"/>
</dbReference>
<keyword evidence="6" id="KW-0238">DNA-binding</keyword>
<dbReference type="InterPro" id="IPR025943">
    <property type="entry name" value="Sigma_54_int_dom_ATP-bd_2"/>
</dbReference>
<dbReference type="FunFam" id="3.40.50.300:FF:000006">
    <property type="entry name" value="DNA-binding transcriptional regulator NtrC"/>
    <property type="match status" value="1"/>
</dbReference>
<dbReference type="SUPFAM" id="SSF52172">
    <property type="entry name" value="CheY-like"/>
    <property type="match status" value="1"/>
</dbReference>
<dbReference type="OrthoDB" id="9804019at2"/>
<dbReference type="RefSeq" id="WP_086963609.1">
    <property type="nucleotide sequence ID" value="NZ_CP021376.1"/>
</dbReference>
<dbReference type="Pfam" id="PF25601">
    <property type="entry name" value="AAA_lid_14"/>
    <property type="match status" value="1"/>
</dbReference>
<evidence type="ECO:0000313" key="12">
    <source>
        <dbReference type="Proteomes" id="UP000243793"/>
    </source>
</evidence>
<keyword evidence="3" id="KW-0067">ATP-binding</keyword>
<dbReference type="Pfam" id="PF00072">
    <property type="entry name" value="Response_reg"/>
    <property type="match status" value="1"/>
</dbReference>
<evidence type="ECO:0000256" key="1">
    <source>
        <dbReference type="ARBA" id="ARBA00022553"/>
    </source>
</evidence>
<evidence type="ECO:0000256" key="2">
    <source>
        <dbReference type="ARBA" id="ARBA00022741"/>
    </source>
</evidence>
<feature type="domain" description="Sigma-54 factor interaction" evidence="9">
    <location>
        <begin position="144"/>
        <end position="364"/>
    </location>
</feature>
<name>A0A1Y0CY06_9GAMM</name>
<dbReference type="PROSITE" id="PS00688">
    <property type="entry name" value="SIGMA54_INTERACT_3"/>
    <property type="match status" value="1"/>
</dbReference>
<organism evidence="11 12">
    <name type="scientific">Oceanisphaera avium</name>
    <dbReference type="NCBI Taxonomy" id="1903694"/>
    <lineage>
        <taxon>Bacteria</taxon>
        <taxon>Pseudomonadati</taxon>
        <taxon>Pseudomonadota</taxon>
        <taxon>Gammaproteobacteria</taxon>
        <taxon>Aeromonadales</taxon>
        <taxon>Aeromonadaceae</taxon>
        <taxon>Oceanisphaera</taxon>
    </lineage>
</organism>
<evidence type="ECO:0000256" key="6">
    <source>
        <dbReference type="ARBA" id="ARBA00023125"/>
    </source>
</evidence>
<evidence type="ECO:0000256" key="7">
    <source>
        <dbReference type="ARBA" id="ARBA00023163"/>
    </source>
</evidence>
<keyword evidence="12" id="KW-1185">Reference proteome</keyword>
<dbReference type="SMART" id="SM00448">
    <property type="entry name" value="REC"/>
    <property type="match status" value="1"/>
</dbReference>
<dbReference type="PANTHER" id="PTHR32071:SF21">
    <property type="entry name" value="TRANSCRIPTIONAL REGULATORY PROTEIN FLGR"/>
    <property type="match status" value="1"/>
</dbReference>
<dbReference type="PANTHER" id="PTHR32071">
    <property type="entry name" value="TRANSCRIPTIONAL REGULATORY PROTEIN"/>
    <property type="match status" value="1"/>
</dbReference>